<evidence type="ECO:0000256" key="8">
    <source>
        <dbReference type="ARBA" id="ARBA00023136"/>
    </source>
</evidence>
<dbReference type="Gene3D" id="2.40.50.100">
    <property type="match status" value="1"/>
</dbReference>
<dbReference type="InterPro" id="IPR058781">
    <property type="entry name" value="HH_AprE-like"/>
</dbReference>
<dbReference type="Gene3D" id="1.10.287.470">
    <property type="entry name" value="Helix hairpin bin"/>
    <property type="match status" value="1"/>
</dbReference>
<keyword evidence="3 9" id="KW-0813">Transport</keyword>
<accession>A0A4V6CYF0</accession>
<evidence type="ECO:0000256" key="1">
    <source>
        <dbReference type="ARBA" id="ARBA00004377"/>
    </source>
</evidence>
<evidence type="ECO:0000256" key="9">
    <source>
        <dbReference type="RuleBase" id="RU365093"/>
    </source>
</evidence>
<dbReference type="NCBIfam" id="TIGR01843">
    <property type="entry name" value="type_I_hlyD"/>
    <property type="match status" value="1"/>
</dbReference>
<sequence length="448" mass="49584">MSPNQASLATVRQFQSETDAIREAAEPLLARATLFVLSAFLVSVVAVMCFTRVDRVITSVGGRIVPVDQINVLQALDPSIIKTIDVREGEQVDTGQLLATLDSTFTAADVTQYKLQIASLEAQVARDEAELSGKPLSYGDTKDPDATRYNALQKALYDQRVAQYNAQVNSYDSKISQTEATIQKSKKDDERYGQRAEIAGKIEDMRSTLAESGSGSKLNLYLSQDNRLELLRQIDNTHNSLLEAQHQLESLRADRKAFTEQWNAQLSQDLVTTRNSLDTARSNYDKAIKHQDLVRWTAAEPSVVLTLAKLSVGSVLKPGDPFITLMPLKTRLEAEIQILSRDVGFVRPNDPCTMKVDAFNAAEHGTAEGRIRWISEGAFTNDDDGKPVDAYYKARCSVDQTNFKDVPKNFRLIPGMTLQGDVNVGTRSVAMYLLGGMLRSAKEAMREP</sequence>
<evidence type="ECO:0000313" key="13">
    <source>
        <dbReference type="EMBL" id="TKV83835.1"/>
    </source>
</evidence>
<evidence type="ECO:0000259" key="11">
    <source>
        <dbReference type="Pfam" id="PF25994"/>
    </source>
</evidence>
<evidence type="ECO:0000256" key="4">
    <source>
        <dbReference type="ARBA" id="ARBA00022475"/>
    </source>
</evidence>
<evidence type="ECO:0000259" key="12">
    <source>
        <dbReference type="Pfam" id="PF26002"/>
    </source>
</evidence>
<dbReference type="PRINTS" id="PR01490">
    <property type="entry name" value="RTXTOXIND"/>
</dbReference>
<feature type="domain" description="AprE-like long alpha-helical hairpin" evidence="11">
    <location>
        <begin position="107"/>
        <end position="286"/>
    </location>
</feature>
<protein>
    <recommendedName>
        <fullName evidence="9">Membrane fusion protein (MFP) family protein</fullName>
    </recommendedName>
</protein>
<dbReference type="RefSeq" id="WP_137476397.1">
    <property type="nucleotide sequence ID" value="NZ_SZZP01000001.1"/>
</dbReference>
<feature type="coiled-coil region" evidence="10">
    <location>
        <begin position="234"/>
        <end position="261"/>
    </location>
</feature>
<dbReference type="Pfam" id="PF25994">
    <property type="entry name" value="HH_AprE"/>
    <property type="match status" value="1"/>
</dbReference>
<evidence type="ECO:0000256" key="7">
    <source>
        <dbReference type="ARBA" id="ARBA00022989"/>
    </source>
</evidence>
<dbReference type="Proteomes" id="UP000305095">
    <property type="component" value="Unassembled WGS sequence"/>
</dbReference>
<evidence type="ECO:0000256" key="6">
    <source>
        <dbReference type="ARBA" id="ARBA00022692"/>
    </source>
</evidence>
<dbReference type="GO" id="GO:0005886">
    <property type="term" value="C:plasma membrane"/>
    <property type="evidence" value="ECO:0007669"/>
    <property type="project" value="UniProtKB-SubCell"/>
</dbReference>
<feature type="domain" description="AprE-like beta-barrel" evidence="12">
    <location>
        <begin position="333"/>
        <end position="423"/>
    </location>
</feature>
<dbReference type="Pfam" id="PF26002">
    <property type="entry name" value="Beta-barrel_AprE"/>
    <property type="match status" value="1"/>
</dbReference>
<proteinExistence type="inferred from homology"/>
<evidence type="ECO:0000256" key="5">
    <source>
        <dbReference type="ARBA" id="ARBA00022519"/>
    </source>
</evidence>
<dbReference type="GO" id="GO:0015031">
    <property type="term" value="P:protein transport"/>
    <property type="evidence" value="ECO:0007669"/>
    <property type="project" value="InterPro"/>
</dbReference>
<evidence type="ECO:0000256" key="3">
    <source>
        <dbReference type="ARBA" id="ARBA00022448"/>
    </source>
</evidence>
<dbReference type="PANTHER" id="PTHR30386">
    <property type="entry name" value="MEMBRANE FUSION SUBUNIT OF EMRAB-TOLC MULTIDRUG EFFLUX PUMP"/>
    <property type="match status" value="1"/>
</dbReference>
<keyword evidence="5 9" id="KW-0997">Cell inner membrane</keyword>
<dbReference type="InterPro" id="IPR058982">
    <property type="entry name" value="Beta-barrel_AprE"/>
</dbReference>
<comment type="subcellular location">
    <subcellularLocation>
        <location evidence="1 9">Cell inner membrane</location>
        <topology evidence="1 9">Single-pass membrane protein</topology>
    </subcellularLocation>
</comment>
<dbReference type="EMBL" id="SZZP01000001">
    <property type="protein sequence ID" value="TKV83835.1"/>
    <property type="molecule type" value="Genomic_DNA"/>
</dbReference>
<keyword evidence="10" id="KW-0175">Coiled coil</keyword>
<comment type="similarity">
    <text evidence="2 9">Belongs to the membrane fusion protein (MFP) (TC 8.A.1) family.</text>
</comment>
<dbReference type="InterPro" id="IPR050739">
    <property type="entry name" value="MFP"/>
</dbReference>
<dbReference type="SUPFAM" id="SSF111369">
    <property type="entry name" value="HlyD-like secretion proteins"/>
    <property type="match status" value="1"/>
</dbReference>
<dbReference type="InterPro" id="IPR010129">
    <property type="entry name" value="T1SS_HlyD"/>
</dbReference>
<keyword evidence="8 9" id="KW-0472">Membrane</keyword>
<organism evidence="13 14">
    <name type="scientific">Bradyrhizobium elkanii</name>
    <dbReference type="NCBI Taxonomy" id="29448"/>
    <lineage>
        <taxon>Bacteria</taxon>
        <taxon>Pseudomonadati</taxon>
        <taxon>Pseudomonadota</taxon>
        <taxon>Alphaproteobacteria</taxon>
        <taxon>Hyphomicrobiales</taxon>
        <taxon>Nitrobacteraceae</taxon>
        <taxon>Bradyrhizobium</taxon>
    </lineage>
</organism>
<keyword evidence="6 9" id="KW-0812">Transmembrane</keyword>
<reference evidence="13 14" key="1">
    <citation type="submission" date="2019-05" db="EMBL/GenBank/DDBJ databases">
        <title>Draft Genome of Bradyrhizobium elkanii strain SEMIA 938, Used in Commercial Inoculants for Lupinus spp. in Brazil.</title>
        <authorList>
            <person name="Hungria M."/>
            <person name="Delamuta J.R.M."/>
            <person name="Ribeiro R.A."/>
            <person name="Nogueira M.A."/>
        </authorList>
    </citation>
    <scope>NUCLEOTIDE SEQUENCE [LARGE SCALE GENOMIC DNA]</scope>
    <source>
        <strain evidence="13 14">Semia 938</strain>
    </source>
</reference>
<keyword evidence="7 9" id="KW-1133">Transmembrane helix</keyword>
<comment type="caution">
    <text evidence="13">The sequence shown here is derived from an EMBL/GenBank/DDBJ whole genome shotgun (WGS) entry which is preliminary data.</text>
</comment>
<dbReference type="Gene3D" id="2.40.30.170">
    <property type="match status" value="1"/>
</dbReference>
<dbReference type="AlphaFoldDB" id="A0A4V6CYF0"/>
<evidence type="ECO:0000256" key="10">
    <source>
        <dbReference type="SAM" id="Coils"/>
    </source>
</evidence>
<dbReference type="PANTHER" id="PTHR30386:SF26">
    <property type="entry name" value="TRANSPORT PROTEIN COMB"/>
    <property type="match status" value="1"/>
</dbReference>
<gene>
    <name evidence="13" type="ORF">FDV58_01135</name>
</gene>
<evidence type="ECO:0000313" key="14">
    <source>
        <dbReference type="Proteomes" id="UP000305095"/>
    </source>
</evidence>
<name>A0A4V6CYF0_BRAEL</name>
<feature type="transmembrane region" description="Helical" evidence="9">
    <location>
        <begin position="28"/>
        <end position="50"/>
    </location>
</feature>
<keyword evidence="4 9" id="KW-1003">Cell membrane</keyword>
<evidence type="ECO:0000256" key="2">
    <source>
        <dbReference type="ARBA" id="ARBA00009477"/>
    </source>
</evidence>